<proteinExistence type="predicted"/>
<evidence type="ECO:0000313" key="2">
    <source>
        <dbReference type="Proteomes" id="UP000789366"/>
    </source>
</evidence>
<accession>A0ACA9K8P3</accession>
<reference evidence="1" key="1">
    <citation type="submission" date="2021-06" db="EMBL/GenBank/DDBJ databases">
        <authorList>
            <person name="Kallberg Y."/>
            <person name="Tangrot J."/>
            <person name="Rosling A."/>
        </authorList>
    </citation>
    <scope>NUCLEOTIDE SEQUENCE</scope>
    <source>
        <strain evidence="1">28 12/20/2015</strain>
    </source>
</reference>
<evidence type="ECO:0000313" key="1">
    <source>
        <dbReference type="EMBL" id="CAG8459220.1"/>
    </source>
</evidence>
<dbReference type="Proteomes" id="UP000789366">
    <property type="component" value="Unassembled WGS sequence"/>
</dbReference>
<name>A0ACA9K8P3_9GLOM</name>
<sequence length="362" mass="41988">MSNWFKVAIEQKYITLFEYDSFQDWKVIGRGGFGAVYSAYSRDTEKIIALKSLYCDDNNIPLDGFIKEIKNINRVAHHDNIVRFFGITQDPKTEIYYMILQFAENGDLRSYLRNYFSELDWITKIKMAKDISSGVNCLHNANIVHRDLHDRNILVHNGRLMITDFGLSKSLDTITNSIDGGICAFSDPHYLQNPYLFKREKPSDIYSLGILFWELSSGIPPFKNISDQREIALQVINGKRETSINGTPVDFINIYCDAWNSAPNLRPSVVEIRNKLNYIRMAPVYHSEKDISLGISNDNYVDFNPLKLNNDDNSIQDMNSIDNLYSIEYFAMTDREAFVEFRLKFAKIVKVFLYSTYLERII</sequence>
<organism evidence="1 2">
    <name type="scientific">Cetraspora pellucida</name>
    <dbReference type="NCBI Taxonomy" id="1433469"/>
    <lineage>
        <taxon>Eukaryota</taxon>
        <taxon>Fungi</taxon>
        <taxon>Fungi incertae sedis</taxon>
        <taxon>Mucoromycota</taxon>
        <taxon>Glomeromycotina</taxon>
        <taxon>Glomeromycetes</taxon>
        <taxon>Diversisporales</taxon>
        <taxon>Gigasporaceae</taxon>
        <taxon>Cetraspora</taxon>
    </lineage>
</organism>
<gene>
    <name evidence="1" type="ORF">SPELUC_LOCUS1180</name>
</gene>
<keyword evidence="2" id="KW-1185">Reference proteome</keyword>
<protein>
    <submittedName>
        <fullName evidence="1">8386_t:CDS:1</fullName>
    </submittedName>
</protein>
<dbReference type="EMBL" id="CAJVPW010000586">
    <property type="protein sequence ID" value="CAG8459220.1"/>
    <property type="molecule type" value="Genomic_DNA"/>
</dbReference>
<comment type="caution">
    <text evidence="1">The sequence shown here is derived from an EMBL/GenBank/DDBJ whole genome shotgun (WGS) entry which is preliminary data.</text>
</comment>